<dbReference type="EMBL" id="JAGRRH010000006">
    <property type="protein sequence ID" value="KAG7368066.1"/>
    <property type="molecule type" value="Genomic_DNA"/>
</dbReference>
<name>A0A9K3Q216_9STRA</name>
<protein>
    <submittedName>
        <fullName evidence="6">Beta-lactamase-like protein</fullName>
    </submittedName>
</protein>
<dbReference type="InterPro" id="IPR001279">
    <property type="entry name" value="Metallo-B-lactamas"/>
</dbReference>
<reference evidence="6" key="2">
    <citation type="submission" date="2021-04" db="EMBL/GenBank/DDBJ databases">
        <authorList>
            <person name="Podell S."/>
        </authorList>
    </citation>
    <scope>NUCLEOTIDE SEQUENCE</scope>
    <source>
        <strain evidence="6">Hildebrandi</strain>
    </source>
</reference>
<accession>A0A9K3Q216</accession>
<keyword evidence="3" id="KW-0378">Hydrolase</keyword>
<proteinExistence type="predicted"/>
<comment type="cofactor">
    <cofactor evidence="1">
        <name>Zn(2+)</name>
        <dbReference type="ChEBI" id="CHEBI:29105"/>
    </cofactor>
</comment>
<gene>
    <name evidence="6" type="ORF">IV203_030809</name>
</gene>
<evidence type="ECO:0000259" key="5">
    <source>
        <dbReference type="SMART" id="SM00849"/>
    </source>
</evidence>
<dbReference type="Proteomes" id="UP000693970">
    <property type="component" value="Unassembled WGS sequence"/>
</dbReference>
<feature type="domain" description="Metallo-beta-lactamase" evidence="5">
    <location>
        <begin position="26"/>
        <end position="244"/>
    </location>
</feature>
<dbReference type="InterPro" id="IPR051453">
    <property type="entry name" value="MBL_Glyoxalase_II"/>
</dbReference>
<dbReference type="PANTHER" id="PTHR46233:SF3">
    <property type="entry name" value="HYDROXYACYLGLUTATHIONE HYDROLASE GLOC"/>
    <property type="match status" value="1"/>
</dbReference>
<evidence type="ECO:0000256" key="3">
    <source>
        <dbReference type="ARBA" id="ARBA00022801"/>
    </source>
</evidence>
<sequence>MRTLSRRIPIRNRGYTLASQTCGPLACNMYALVCDTSKEAVVVDASTTNPFEFQAFQQFLTEQHGAHLKHILLTHAHPDHIIGITETMRKWPEASLHLHPMEEENYSTAYEFGLQLGMPMPHERLPIPTDELREGQIIRVGDSIELTVVHTPGHSPGHVAFVDRRVMTDFIEQSSDSASSRSGSKNFKNDASDSAGNVLLLGDLLFRGSVGRTDLHNASMEDLLASLRRLYESFHDDSIVLSGHTTPTFLQRERQSNPFVDLALKRPREWYEEYKEHHEWVDLDR</sequence>
<evidence type="ECO:0000256" key="2">
    <source>
        <dbReference type="ARBA" id="ARBA00022723"/>
    </source>
</evidence>
<dbReference type="PANTHER" id="PTHR46233">
    <property type="entry name" value="HYDROXYACYLGLUTATHIONE HYDROLASE GLOC"/>
    <property type="match status" value="1"/>
</dbReference>
<dbReference type="Pfam" id="PF00753">
    <property type="entry name" value="Lactamase_B"/>
    <property type="match status" value="1"/>
</dbReference>
<dbReference type="OrthoDB" id="17458at2759"/>
<keyword evidence="7" id="KW-1185">Reference proteome</keyword>
<comment type="caution">
    <text evidence="6">The sequence shown here is derived from an EMBL/GenBank/DDBJ whole genome shotgun (WGS) entry which is preliminary data.</text>
</comment>
<dbReference type="GO" id="GO:0046872">
    <property type="term" value="F:metal ion binding"/>
    <property type="evidence" value="ECO:0007669"/>
    <property type="project" value="UniProtKB-KW"/>
</dbReference>
<evidence type="ECO:0000313" key="6">
    <source>
        <dbReference type="EMBL" id="KAG7368066.1"/>
    </source>
</evidence>
<reference evidence="6" key="1">
    <citation type="journal article" date="2021" name="Sci. Rep.">
        <title>Diploid genomic architecture of Nitzschia inconspicua, an elite biomass production diatom.</title>
        <authorList>
            <person name="Oliver A."/>
            <person name="Podell S."/>
            <person name="Pinowska A."/>
            <person name="Traller J.C."/>
            <person name="Smith S.R."/>
            <person name="McClure R."/>
            <person name="Beliaev A."/>
            <person name="Bohutskyi P."/>
            <person name="Hill E.A."/>
            <person name="Rabines A."/>
            <person name="Zheng H."/>
            <person name="Allen L.Z."/>
            <person name="Kuo A."/>
            <person name="Grigoriev I.V."/>
            <person name="Allen A.E."/>
            <person name="Hazlebeck D."/>
            <person name="Allen E.E."/>
        </authorList>
    </citation>
    <scope>NUCLEOTIDE SEQUENCE</scope>
    <source>
        <strain evidence="6">Hildebrandi</strain>
    </source>
</reference>
<evidence type="ECO:0000256" key="1">
    <source>
        <dbReference type="ARBA" id="ARBA00001947"/>
    </source>
</evidence>
<keyword evidence="2" id="KW-0479">Metal-binding</keyword>
<keyword evidence="4" id="KW-0862">Zinc</keyword>
<dbReference type="SMART" id="SM00849">
    <property type="entry name" value="Lactamase_B"/>
    <property type="match status" value="1"/>
</dbReference>
<evidence type="ECO:0000313" key="7">
    <source>
        <dbReference type="Proteomes" id="UP000693970"/>
    </source>
</evidence>
<evidence type="ECO:0000256" key="4">
    <source>
        <dbReference type="ARBA" id="ARBA00022833"/>
    </source>
</evidence>
<dbReference type="AlphaFoldDB" id="A0A9K3Q216"/>
<organism evidence="6 7">
    <name type="scientific">Nitzschia inconspicua</name>
    <dbReference type="NCBI Taxonomy" id="303405"/>
    <lineage>
        <taxon>Eukaryota</taxon>
        <taxon>Sar</taxon>
        <taxon>Stramenopiles</taxon>
        <taxon>Ochrophyta</taxon>
        <taxon>Bacillariophyta</taxon>
        <taxon>Bacillariophyceae</taxon>
        <taxon>Bacillariophycidae</taxon>
        <taxon>Bacillariales</taxon>
        <taxon>Bacillariaceae</taxon>
        <taxon>Nitzschia</taxon>
    </lineage>
</organism>
<dbReference type="GO" id="GO:0016787">
    <property type="term" value="F:hydrolase activity"/>
    <property type="evidence" value="ECO:0007669"/>
    <property type="project" value="UniProtKB-KW"/>
</dbReference>